<dbReference type="AlphaFoldDB" id="A0A0N1F9Z8"/>
<evidence type="ECO:0000313" key="1">
    <source>
        <dbReference type="EMBL" id="KPH85821.1"/>
    </source>
</evidence>
<reference evidence="1 2" key="1">
    <citation type="submission" date="2015-07" db="EMBL/GenBank/DDBJ databases">
        <title>Draft Genome Sequence of Komagataeibacter intermedius Strain AF2, Isolated from Kombucha Tea.</title>
        <authorList>
            <person name="Santos R.A."/>
            <person name="Berretta A.A."/>
            <person name="Barud H.S."/>
            <person name="Ribeiro S.J."/>
            <person name="Gonzalez-Garcia L.N."/>
            <person name="Zucchi T.D."/>
            <person name="Goldman G.H."/>
            <person name="Riano-Pachon D.M."/>
        </authorList>
    </citation>
    <scope>NUCLEOTIDE SEQUENCE [LARGE SCALE GENOMIC DNA]</scope>
    <source>
        <strain evidence="1 2">AF2</strain>
    </source>
</reference>
<name>A0A0N1F9Z8_9PROT</name>
<sequence length="41" mass="4576">MVGAIGEIDAFLRVFTEFALRQPHHGASMAHIIARHDEFAI</sequence>
<gene>
    <name evidence="1" type="ORF">GLUCOINTEAF2_0203208</name>
</gene>
<organism evidence="1 2">
    <name type="scientific">Komagataeibacter intermedius AF2</name>
    <dbReference type="NCBI Taxonomy" id="1458464"/>
    <lineage>
        <taxon>Bacteria</taxon>
        <taxon>Pseudomonadati</taxon>
        <taxon>Pseudomonadota</taxon>
        <taxon>Alphaproteobacteria</taxon>
        <taxon>Acetobacterales</taxon>
        <taxon>Acetobacteraceae</taxon>
        <taxon>Komagataeibacter</taxon>
    </lineage>
</organism>
<accession>A0A0N1F9Z8</accession>
<dbReference type="EMBL" id="JUFX02000224">
    <property type="protein sequence ID" value="KPH85821.1"/>
    <property type="molecule type" value="Genomic_DNA"/>
</dbReference>
<evidence type="ECO:0000313" key="2">
    <source>
        <dbReference type="Proteomes" id="UP000031553"/>
    </source>
</evidence>
<comment type="caution">
    <text evidence="1">The sequence shown here is derived from an EMBL/GenBank/DDBJ whole genome shotgun (WGS) entry which is preliminary data.</text>
</comment>
<dbReference type="Proteomes" id="UP000031553">
    <property type="component" value="Unassembled WGS sequence"/>
</dbReference>
<protein>
    <submittedName>
        <fullName evidence="1">Uncharacterized protein</fullName>
    </submittedName>
</protein>
<proteinExistence type="predicted"/>